<accession>A0ACB8MBN0</accession>
<sequence length="677" mass="76775">MPKFTLDNSFRFGSRNETITNFHSESIEKIIKKLTKDWLGQFAREEQIQADLIGWKKMFVKINEVLDDAVEKQTKESVKRWLGKLRNLACDVDYLLDEFQTEAFQRMLLQDDDDVMSKVKVVDARMQDIASQIDPLDLRKKSAGKSRNVGRVILSAVRLGGGGRDPPGLAFSRIKIFSKSELLKATKNFHHCLGMGGFGSVYKGVLPDNTQVVVKKYICADEMQITEWEFLGIISQVKHKNVVKILGLCLETKVTLLVYEFVSNGALSHYIHDKSSQVLKNWKTCLRIAAETASAIHYLHSLASPSIIHSDVKSANILLDDNYTAKVSDFESLVPISSDDETAMSTMIRGTVGYLDPEYAHTGILTKKSDVYSFGVVLVELLTGMNPNSYVALASNEKISMVPYFLDSIENNSFRQILNFQVADESEMEEIEVVAELASKCLRIRGTERPTMKEVSEELDRLRRLQENYWARKNNEESEHLLGESSTYATAVIAQPETQTVVSIDIENYYEPERKSHCSTEKKMPEFTLGNSFHYGSQKQTISDLDSETIEMLLTKMTSDRLWQFAHEEKIQDDLIGWKKMLVKINEVLDDAMEKQTKEESVNMWLGQLQNLACDVDYLFDELQTEAFQRKLLLGDDAMDKFDSMAMSKVKDVNASFQDIASQIDLLGLKESSVGKS</sequence>
<dbReference type="EMBL" id="CM039172">
    <property type="protein sequence ID" value="KAH9783166.1"/>
    <property type="molecule type" value="Genomic_DNA"/>
</dbReference>
<keyword evidence="1" id="KW-0418">Kinase</keyword>
<proteinExistence type="predicted"/>
<protein>
    <submittedName>
        <fullName evidence="1">Protein kinase domain-containing protein</fullName>
    </submittedName>
</protein>
<evidence type="ECO:0000313" key="2">
    <source>
        <dbReference type="Proteomes" id="UP000829398"/>
    </source>
</evidence>
<organism evidence="1 2">
    <name type="scientific">Citrus sinensis</name>
    <name type="common">Sweet orange</name>
    <name type="synonym">Citrus aurantium var. sinensis</name>
    <dbReference type="NCBI Taxonomy" id="2711"/>
    <lineage>
        <taxon>Eukaryota</taxon>
        <taxon>Viridiplantae</taxon>
        <taxon>Streptophyta</taxon>
        <taxon>Embryophyta</taxon>
        <taxon>Tracheophyta</taxon>
        <taxon>Spermatophyta</taxon>
        <taxon>Magnoliopsida</taxon>
        <taxon>eudicotyledons</taxon>
        <taxon>Gunneridae</taxon>
        <taxon>Pentapetalae</taxon>
        <taxon>rosids</taxon>
        <taxon>malvids</taxon>
        <taxon>Sapindales</taxon>
        <taxon>Rutaceae</taxon>
        <taxon>Aurantioideae</taxon>
        <taxon>Citrus</taxon>
    </lineage>
</organism>
<keyword evidence="2" id="KW-1185">Reference proteome</keyword>
<name>A0ACB8MBN0_CITSI</name>
<reference evidence="2" key="1">
    <citation type="journal article" date="2023" name="Hortic. Res.">
        <title>A chromosome-level phased genome enabling allele-level studies in sweet orange: a case study on citrus Huanglongbing tolerance.</title>
        <authorList>
            <person name="Wu B."/>
            <person name="Yu Q."/>
            <person name="Deng Z."/>
            <person name="Duan Y."/>
            <person name="Luo F."/>
            <person name="Gmitter F. Jr."/>
        </authorList>
    </citation>
    <scope>NUCLEOTIDE SEQUENCE [LARGE SCALE GENOMIC DNA]</scope>
    <source>
        <strain evidence="2">cv. Valencia</strain>
    </source>
</reference>
<gene>
    <name evidence="1" type="ORF">KPL71_009202</name>
</gene>
<keyword evidence="1" id="KW-0808">Transferase</keyword>
<comment type="caution">
    <text evidence="1">The sequence shown here is derived from an EMBL/GenBank/DDBJ whole genome shotgun (WGS) entry which is preliminary data.</text>
</comment>
<evidence type="ECO:0000313" key="1">
    <source>
        <dbReference type="EMBL" id="KAH9783166.1"/>
    </source>
</evidence>
<dbReference type="Proteomes" id="UP000829398">
    <property type="component" value="Chromosome 3"/>
</dbReference>